<sequence length="360" mass="39985">MCTIYRFSLHYVIRCVITPLLILPSSTSQSIPLAALHTMSVYPPFVLDKSRFDQSTFNGRLRHFIDIVDPRTLFTSNQRLEASVKLLEDFKEGKIGPNVTNKELWEAQKIKQAIIHPDTGKKVPLPFRMSGYVPFGSVTVVGLLLPNPSFSQMIFWQWLNQSHNAGVNYANRNATKPTPTSKFILGYVGAVTSAVSIAVGLSKLIKKAQNLKPVTKILIQRFVPFPAVASANVCNVILMRNNELSEGIEVVDKDGNSVGTSVVAAKQAVFETALTRIFLPAPILVLPPIIMSFIEKTSFWSNYPRMRMPLSASIATLCFAVTLPVAIALFPQYTKIPVTKLEKELQEATTDSHLYYNKGL</sequence>
<evidence type="ECO:0000256" key="9">
    <source>
        <dbReference type="RuleBase" id="RU362000"/>
    </source>
</evidence>
<organism evidence="10">
    <name type="scientific">Amphimedon queenslandica</name>
    <name type="common">Sponge</name>
    <dbReference type="NCBI Taxonomy" id="400682"/>
    <lineage>
        <taxon>Eukaryota</taxon>
        <taxon>Metazoa</taxon>
        <taxon>Porifera</taxon>
        <taxon>Demospongiae</taxon>
        <taxon>Heteroscleromorpha</taxon>
        <taxon>Haplosclerida</taxon>
        <taxon>Niphatidae</taxon>
        <taxon>Amphimedon</taxon>
    </lineage>
</organism>
<protein>
    <recommendedName>
        <fullName evidence="9">Sidoreflexin</fullName>
    </recommendedName>
</protein>
<evidence type="ECO:0000256" key="4">
    <source>
        <dbReference type="ARBA" id="ARBA00022692"/>
    </source>
</evidence>
<dbReference type="InterPro" id="IPR004686">
    <property type="entry name" value="Mtc"/>
</dbReference>
<evidence type="ECO:0000313" key="10">
    <source>
        <dbReference type="EnsemblMetazoa" id="Aqu2.1.42016_001"/>
    </source>
</evidence>
<keyword evidence="6 9" id="KW-1133">Transmembrane helix</keyword>
<keyword evidence="7 9" id="KW-0496">Mitochondrion</keyword>
<dbReference type="InParanoid" id="A0A1X7VNN6"/>
<proteinExistence type="inferred from homology"/>
<evidence type="ECO:0000256" key="6">
    <source>
        <dbReference type="ARBA" id="ARBA00022989"/>
    </source>
</evidence>
<keyword evidence="5" id="KW-0029">Amino-acid transport</keyword>
<keyword evidence="8 9" id="KW-0472">Membrane</keyword>
<dbReference type="GO" id="GO:0005743">
    <property type="term" value="C:mitochondrial inner membrane"/>
    <property type="evidence" value="ECO:0007669"/>
    <property type="project" value="TreeGrafter"/>
</dbReference>
<evidence type="ECO:0000256" key="8">
    <source>
        <dbReference type="ARBA" id="ARBA00023136"/>
    </source>
</evidence>
<dbReference type="EnsemblMetazoa" id="Aqu2.1.42016_001">
    <property type="protein sequence ID" value="Aqu2.1.42016_001"/>
    <property type="gene ID" value="Aqu2.1.42016"/>
</dbReference>
<feature type="transmembrane region" description="Helical" evidence="9">
    <location>
        <begin position="314"/>
        <end position="333"/>
    </location>
</feature>
<feature type="transmembrane region" description="Helical" evidence="9">
    <location>
        <begin position="183"/>
        <end position="202"/>
    </location>
</feature>
<accession>A0A1X7VNN6</accession>
<dbReference type="GO" id="GO:1990542">
    <property type="term" value="P:mitochondrial transmembrane transport"/>
    <property type="evidence" value="ECO:0007669"/>
    <property type="project" value="TreeGrafter"/>
</dbReference>
<name>A0A1X7VNN6_AMPQE</name>
<dbReference type="PANTHER" id="PTHR11153">
    <property type="entry name" value="SIDEROFLEXIN"/>
    <property type="match status" value="1"/>
</dbReference>
<dbReference type="GO" id="GO:0006865">
    <property type="term" value="P:amino acid transport"/>
    <property type="evidence" value="ECO:0007669"/>
    <property type="project" value="UniProtKB-KW"/>
</dbReference>
<evidence type="ECO:0000256" key="7">
    <source>
        <dbReference type="ARBA" id="ARBA00023128"/>
    </source>
</evidence>
<keyword evidence="3" id="KW-0813">Transport</keyword>
<feature type="transmembrane region" description="Helical" evidence="9">
    <location>
        <begin position="277"/>
        <end position="294"/>
    </location>
</feature>
<reference evidence="10" key="1">
    <citation type="submission" date="2017-05" db="UniProtKB">
        <authorList>
            <consortium name="EnsemblMetazoa"/>
        </authorList>
    </citation>
    <scope>IDENTIFICATION</scope>
</reference>
<dbReference type="eggNOG" id="KOG3767">
    <property type="taxonomic scope" value="Eukaryota"/>
</dbReference>
<evidence type="ECO:0000256" key="5">
    <source>
        <dbReference type="ARBA" id="ARBA00022970"/>
    </source>
</evidence>
<evidence type="ECO:0000256" key="3">
    <source>
        <dbReference type="ARBA" id="ARBA00022448"/>
    </source>
</evidence>
<comment type="subcellular location">
    <subcellularLocation>
        <location evidence="1 9">Mitochondrion membrane</location>
        <topology evidence="1 9">Multi-pass membrane protein</topology>
    </subcellularLocation>
</comment>
<dbReference type="NCBIfam" id="TIGR00798">
    <property type="entry name" value="mtc"/>
    <property type="match status" value="1"/>
</dbReference>
<dbReference type="OrthoDB" id="6608471at2759"/>
<dbReference type="PANTHER" id="PTHR11153:SF6">
    <property type="entry name" value="SIDEROFLEXIN-5"/>
    <property type="match status" value="1"/>
</dbReference>
<feature type="transmembrane region" description="Helical" evidence="9">
    <location>
        <begin position="131"/>
        <end position="150"/>
    </location>
</feature>
<keyword evidence="4 9" id="KW-0812">Transmembrane</keyword>
<evidence type="ECO:0000256" key="2">
    <source>
        <dbReference type="ARBA" id="ARBA00005974"/>
    </source>
</evidence>
<dbReference type="Pfam" id="PF03820">
    <property type="entry name" value="SFXNs"/>
    <property type="match status" value="1"/>
</dbReference>
<dbReference type="STRING" id="400682.A0A1X7VNN6"/>
<evidence type="ECO:0000256" key="1">
    <source>
        <dbReference type="ARBA" id="ARBA00004225"/>
    </source>
</evidence>
<comment type="similarity">
    <text evidence="2 9">Belongs to the sideroflexin family.</text>
</comment>
<dbReference type="AlphaFoldDB" id="A0A1X7VNN6"/>
<dbReference type="GO" id="GO:0015075">
    <property type="term" value="F:monoatomic ion transmembrane transporter activity"/>
    <property type="evidence" value="ECO:0007669"/>
    <property type="project" value="InterPro"/>
</dbReference>